<dbReference type="Proteomes" id="UP000813215">
    <property type="component" value="Unassembled WGS sequence"/>
</dbReference>
<dbReference type="AlphaFoldDB" id="A0A9E3HDW5"/>
<dbReference type="SUPFAM" id="SSF47413">
    <property type="entry name" value="lambda repressor-like DNA-binding domains"/>
    <property type="match status" value="1"/>
</dbReference>
<name>A0A9E3HDW5_9NOST</name>
<evidence type="ECO:0000313" key="3">
    <source>
        <dbReference type="Proteomes" id="UP000813215"/>
    </source>
</evidence>
<proteinExistence type="predicted"/>
<dbReference type="Pfam" id="PF13443">
    <property type="entry name" value="HTH_26"/>
    <property type="match status" value="1"/>
</dbReference>
<dbReference type="PROSITE" id="PS50943">
    <property type="entry name" value="HTH_CROC1"/>
    <property type="match status" value="1"/>
</dbReference>
<dbReference type="SMART" id="SM00530">
    <property type="entry name" value="HTH_XRE"/>
    <property type="match status" value="1"/>
</dbReference>
<dbReference type="GO" id="GO:0003677">
    <property type="term" value="F:DNA binding"/>
    <property type="evidence" value="ECO:0007669"/>
    <property type="project" value="InterPro"/>
</dbReference>
<comment type="caution">
    <text evidence="2">The sequence shown here is derived from an EMBL/GenBank/DDBJ whole genome shotgun (WGS) entry which is preliminary data.</text>
</comment>
<sequence>MKFRIKEIREKSGWTQTQTANALGMTLGNYQKYEYGKIRTYPHEVIEKLCRLFDCQPNDLFVLDDHQAA</sequence>
<dbReference type="Gene3D" id="1.10.260.40">
    <property type="entry name" value="lambda repressor-like DNA-binding domains"/>
    <property type="match status" value="1"/>
</dbReference>
<dbReference type="InterPro" id="IPR010982">
    <property type="entry name" value="Lambda_DNA-bd_dom_sf"/>
</dbReference>
<dbReference type="InterPro" id="IPR001387">
    <property type="entry name" value="Cro/C1-type_HTH"/>
</dbReference>
<dbReference type="EMBL" id="JAHHHW010000164">
    <property type="protein sequence ID" value="MBW4435340.1"/>
    <property type="molecule type" value="Genomic_DNA"/>
</dbReference>
<protein>
    <submittedName>
        <fullName evidence="2">Helix-turn-helix domain-containing protein</fullName>
    </submittedName>
</protein>
<reference evidence="2" key="2">
    <citation type="journal article" date="2022" name="Microbiol. Resour. Announc.">
        <title>Metagenome Sequencing to Explore Phylogenomics of Terrestrial Cyanobacteria.</title>
        <authorList>
            <person name="Ward R.D."/>
            <person name="Stajich J.E."/>
            <person name="Johansen J.R."/>
            <person name="Huntemann M."/>
            <person name="Clum A."/>
            <person name="Foster B."/>
            <person name="Foster B."/>
            <person name="Roux S."/>
            <person name="Palaniappan K."/>
            <person name="Varghese N."/>
            <person name="Mukherjee S."/>
            <person name="Reddy T.B.K."/>
            <person name="Daum C."/>
            <person name="Copeland A."/>
            <person name="Chen I.A."/>
            <person name="Ivanova N.N."/>
            <person name="Kyrpides N.C."/>
            <person name="Shapiro N."/>
            <person name="Eloe-Fadrosh E.A."/>
            <person name="Pietrasiak N."/>
        </authorList>
    </citation>
    <scope>NUCLEOTIDE SEQUENCE</scope>
    <source>
        <strain evidence="2">HA4357-MV3</strain>
    </source>
</reference>
<feature type="domain" description="HTH cro/C1-type" evidence="1">
    <location>
        <begin position="5"/>
        <end position="60"/>
    </location>
</feature>
<gene>
    <name evidence="2" type="ORF">KME28_27440</name>
</gene>
<reference evidence="2" key="1">
    <citation type="submission" date="2021-05" db="EMBL/GenBank/DDBJ databases">
        <authorList>
            <person name="Pietrasiak N."/>
            <person name="Ward R."/>
            <person name="Stajich J.E."/>
            <person name="Kurbessoian T."/>
        </authorList>
    </citation>
    <scope>NUCLEOTIDE SEQUENCE</scope>
    <source>
        <strain evidence="2">HA4357-MV3</strain>
    </source>
</reference>
<organism evidence="2 3">
    <name type="scientific">Pelatocladus maniniholoensis HA4357-MV3</name>
    <dbReference type="NCBI Taxonomy" id="1117104"/>
    <lineage>
        <taxon>Bacteria</taxon>
        <taxon>Bacillati</taxon>
        <taxon>Cyanobacteriota</taxon>
        <taxon>Cyanophyceae</taxon>
        <taxon>Nostocales</taxon>
        <taxon>Nostocaceae</taxon>
        <taxon>Pelatocladus</taxon>
    </lineage>
</organism>
<evidence type="ECO:0000313" key="2">
    <source>
        <dbReference type="EMBL" id="MBW4435340.1"/>
    </source>
</evidence>
<dbReference type="CDD" id="cd00093">
    <property type="entry name" value="HTH_XRE"/>
    <property type="match status" value="1"/>
</dbReference>
<accession>A0A9E3HDW5</accession>
<evidence type="ECO:0000259" key="1">
    <source>
        <dbReference type="PROSITE" id="PS50943"/>
    </source>
</evidence>